<name>A0A0A9AS07_ARUDO</name>
<dbReference type="AlphaFoldDB" id="A0A0A9AS07"/>
<organism evidence="1">
    <name type="scientific">Arundo donax</name>
    <name type="common">Giant reed</name>
    <name type="synonym">Donax arundinaceus</name>
    <dbReference type="NCBI Taxonomy" id="35708"/>
    <lineage>
        <taxon>Eukaryota</taxon>
        <taxon>Viridiplantae</taxon>
        <taxon>Streptophyta</taxon>
        <taxon>Embryophyta</taxon>
        <taxon>Tracheophyta</taxon>
        <taxon>Spermatophyta</taxon>
        <taxon>Magnoliopsida</taxon>
        <taxon>Liliopsida</taxon>
        <taxon>Poales</taxon>
        <taxon>Poaceae</taxon>
        <taxon>PACMAD clade</taxon>
        <taxon>Arundinoideae</taxon>
        <taxon>Arundineae</taxon>
        <taxon>Arundo</taxon>
    </lineage>
</organism>
<accession>A0A0A9AS07</accession>
<proteinExistence type="predicted"/>
<sequence length="22" mass="2638">MLVFCFSLFLGEDNCRFKLEIL</sequence>
<evidence type="ECO:0000313" key="1">
    <source>
        <dbReference type="EMBL" id="JAD51680.1"/>
    </source>
</evidence>
<dbReference type="EMBL" id="GBRH01246215">
    <property type="protein sequence ID" value="JAD51680.1"/>
    <property type="molecule type" value="Transcribed_RNA"/>
</dbReference>
<reference evidence="1" key="2">
    <citation type="journal article" date="2015" name="Data Brief">
        <title>Shoot transcriptome of the giant reed, Arundo donax.</title>
        <authorList>
            <person name="Barrero R.A."/>
            <person name="Guerrero F.D."/>
            <person name="Moolhuijzen P."/>
            <person name="Goolsby J.A."/>
            <person name="Tidwell J."/>
            <person name="Bellgard S.E."/>
            <person name="Bellgard M.I."/>
        </authorList>
    </citation>
    <scope>NUCLEOTIDE SEQUENCE</scope>
    <source>
        <tissue evidence="1">Shoot tissue taken approximately 20 cm above the soil surface</tissue>
    </source>
</reference>
<protein>
    <submittedName>
        <fullName evidence="1">Uncharacterized protein</fullName>
    </submittedName>
</protein>
<reference evidence="1" key="1">
    <citation type="submission" date="2014-09" db="EMBL/GenBank/DDBJ databases">
        <authorList>
            <person name="Magalhaes I.L.F."/>
            <person name="Oliveira U."/>
            <person name="Santos F.R."/>
            <person name="Vidigal T.H.D.A."/>
            <person name="Brescovit A.D."/>
            <person name="Santos A.J."/>
        </authorList>
    </citation>
    <scope>NUCLEOTIDE SEQUENCE</scope>
    <source>
        <tissue evidence="1">Shoot tissue taken approximately 20 cm above the soil surface</tissue>
    </source>
</reference>